<reference evidence="5 6" key="1">
    <citation type="submission" date="2023-09" db="EMBL/GenBank/DDBJ databases">
        <title>Nesidiocoris tenuis whole genome shotgun sequence.</title>
        <authorList>
            <person name="Shibata T."/>
            <person name="Shimoda M."/>
            <person name="Kobayashi T."/>
            <person name="Uehara T."/>
        </authorList>
    </citation>
    <scope>NUCLEOTIDE SEQUENCE [LARGE SCALE GENOMIC DNA]</scope>
    <source>
        <strain evidence="5 6">Japan</strain>
    </source>
</reference>
<keyword evidence="6" id="KW-1185">Reference proteome</keyword>
<keyword evidence="1" id="KW-0539">Nucleus</keyword>
<dbReference type="InterPro" id="IPR006578">
    <property type="entry name" value="MADF-dom"/>
</dbReference>
<evidence type="ECO:0000256" key="2">
    <source>
        <dbReference type="SAM" id="MobiDB-lite"/>
    </source>
</evidence>
<proteinExistence type="predicted"/>
<evidence type="ECO:0000259" key="3">
    <source>
        <dbReference type="PROSITE" id="PS51029"/>
    </source>
</evidence>
<feature type="compositionally biased region" description="Polar residues" evidence="2">
    <location>
        <begin position="160"/>
        <end position="177"/>
    </location>
</feature>
<sequence length="248" mass="28407">MSTCTFEKKLIKAAKHQPVIYDIAHPLYYDAEAKEMAWQEIGEQIKHSVSSCKKKWQQLRTNLRKARMRRKKFTGDQSEFKPWKYEKDLSFLERRHKTQNKCPDYQDDDSNEIIQIFKSDDSDVGLAFPSLHIPSPCGSPSPADYSDSKESFLAAKRSSKQSFGPTEFPSLSASSNNHADEHDRMENDHIHKFFVSIEETFRRLPPESQVDAKVEMTLLLAKYEKLALKSDGTACISTSESALAPQPR</sequence>
<feature type="domain" description="MADF" evidence="3">
    <location>
        <begin position="9"/>
        <end position="97"/>
    </location>
</feature>
<name>A0ABN7B0R0_9HEMI</name>
<protein>
    <submittedName>
        <fullName evidence="5">Alcohol dehydrogenase transcription factor Myb/SANT-like</fullName>
    </submittedName>
</protein>
<evidence type="ECO:0000313" key="6">
    <source>
        <dbReference type="Proteomes" id="UP001307889"/>
    </source>
</evidence>
<accession>A0ABN7B0R0</accession>
<evidence type="ECO:0000259" key="4">
    <source>
        <dbReference type="PROSITE" id="PS51031"/>
    </source>
</evidence>
<dbReference type="InterPro" id="IPR004210">
    <property type="entry name" value="BESS_motif"/>
</dbReference>
<feature type="domain" description="BESS" evidence="4">
    <location>
        <begin position="187"/>
        <end position="226"/>
    </location>
</feature>
<comment type="subcellular location">
    <subcellularLocation>
        <location evidence="1">Nucleus</location>
    </subcellularLocation>
</comment>
<feature type="region of interest" description="Disordered" evidence="2">
    <location>
        <begin position="160"/>
        <end position="181"/>
    </location>
</feature>
<dbReference type="PROSITE" id="PS51031">
    <property type="entry name" value="BESS"/>
    <property type="match status" value="1"/>
</dbReference>
<dbReference type="PANTHER" id="PTHR12243">
    <property type="entry name" value="MADF DOMAIN TRANSCRIPTION FACTOR"/>
    <property type="match status" value="1"/>
</dbReference>
<dbReference type="Pfam" id="PF10545">
    <property type="entry name" value="MADF_DNA_bdg"/>
    <property type="match status" value="1"/>
</dbReference>
<evidence type="ECO:0000256" key="1">
    <source>
        <dbReference type="PROSITE-ProRule" id="PRU00371"/>
    </source>
</evidence>
<gene>
    <name evidence="5" type="ORF">NTJ_10184</name>
</gene>
<dbReference type="EMBL" id="AP028916">
    <property type="protein sequence ID" value="BES97369.1"/>
    <property type="molecule type" value="Genomic_DNA"/>
</dbReference>
<organism evidence="5 6">
    <name type="scientific">Nesidiocoris tenuis</name>
    <dbReference type="NCBI Taxonomy" id="355587"/>
    <lineage>
        <taxon>Eukaryota</taxon>
        <taxon>Metazoa</taxon>
        <taxon>Ecdysozoa</taxon>
        <taxon>Arthropoda</taxon>
        <taxon>Hexapoda</taxon>
        <taxon>Insecta</taxon>
        <taxon>Pterygota</taxon>
        <taxon>Neoptera</taxon>
        <taxon>Paraneoptera</taxon>
        <taxon>Hemiptera</taxon>
        <taxon>Heteroptera</taxon>
        <taxon>Panheteroptera</taxon>
        <taxon>Cimicomorpha</taxon>
        <taxon>Miridae</taxon>
        <taxon>Dicyphina</taxon>
        <taxon>Nesidiocoris</taxon>
    </lineage>
</organism>
<evidence type="ECO:0000313" key="5">
    <source>
        <dbReference type="EMBL" id="BES97369.1"/>
    </source>
</evidence>
<dbReference type="PANTHER" id="PTHR12243:SF69">
    <property type="entry name" value="SI:CH73-59F11.3"/>
    <property type="match status" value="1"/>
</dbReference>
<dbReference type="SMART" id="SM00595">
    <property type="entry name" value="MADF"/>
    <property type="match status" value="1"/>
</dbReference>
<dbReference type="PROSITE" id="PS51029">
    <property type="entry name" value="MADF"/>
    <property type="match status" value="1"/>
</dbReference>
<dbReference type="InterPro" id="IPR039353">
    <property type="entry name" value="TF_Adf1"/>
</dbReference>
<dbReference type="Proteomes" id="UP001307889">
    <property type="component" value="Chromosome 8"/>
</dbReference>